<proteinExistence type="predicted"/>
<dbReference type="EMBL" id="JZWV01000182">
    <property type="protein sequence ID" value="KJY36050.1"/>
    <property type="molecule type" value="Genomic_DNA"/>
</dbReference>
<organism evidence="2 3">
    <name type="scientific">Streptomyces katrae</name>
    <dbReference type="NCBI Taxonomy" id="68223"/>
    <lineage>
        <taxon>Bacteria</taxon>
        <taxon>Bacillati</taxon>
        <taxon>Actinomycetota</taxon>
        <taxon>Actinomycetes</taxon>
        <taxon>Kitasatosporales</taxon>
        <taxon>Streptomycetaceae</taxon>
        <taxon>Streptomyces</taxon>
    </lineage>
</organism>
<name>A0A0F4JPE6_9ACTN</name>
<keyword evidence="1" id="KW-0175">Coiled coil</keyword>
<gene>
    <name evidence="2" type="ORF">VR44_08780</name>
</gene>
<dbReference type="AlphaFoldDB" id="A0A0F4JPE6"/>
<dbReference type="SUPFAM" id="SSF55781">
    <property type="entry name" value="GAF domain-like"/>
    <property type="match status" value="1"/>
</dbReference>
<keyword evidence="3" id="KW-1185">Reference proteome</keyword>
<accession>A0A0F4JPE6</accession>
<reference evidence="2 3" key="1">
    <citation type="submission" date="2015-02" db="EMBL/GenBank/DDBJ databases">
        <authorList>
            <person name="Ju K.-S."/>
            <person name="Doroghazi J.R."/>
            <person name="Metcalf W."/>
        </authorList>
    </citation>
    <scope>NUCLEOTIDE SEQUENCE [LARGE SCALE GENOMIC DNA]</scope>
    <source>
        <strain evidence="2 3">NRRL ISP-5550</strain>
    </source>
</reference>
<evidence type="ECO:0000256" key="1">
    <source>
        <dbReference type="SAM" id="Coils"/>
    </source>
</evidence>
<feature type="non-terminal residue" evidence="2">
    <location>
        <position position="97"/>
    </location>
</feature>
<sequence length="97" mass="10327">MSAGDRPAEPGVPRLRLDELLDELQIRIEEVRGTRDRLNGLLEAVMSVGRELDLPQVLRGIVEAAVLLVDAEYGALGVIGDDRSSPSSCPSASATNS</sequence>
<comment type="caution">
    <text evidence="2">The sequence shown here is derived from an EMBL/GenBank/DDBJ whole genome shotgun (WGS) entry which is preliminary data.</text>
</comment>
<protein>
    <recommendedName>
        <fullName evidence="4">Histidine kinase</fullName>
    </recommendedName>
</protein>
<feature type="coiled-coil region" evidence="1">
    <location>
        <begin position="14"/>
        <end position="41"/>
    </location>
</feature>
<evidence type="ECO:0008006" key="4">
    <source>
        <dbReference type="Google" id="ProtNLM"/>
    </source>
</evidence>
<dbReference type="Proteomes" id="UP000033551">
    <property type="component" value="Unassembled WGS sequence"/>
</dbReference>
<evidence type="ECO:0000313" key="2">
    <source>
        <dbReference type="EMBL" id="KJY36050.1"/>
    </source>
</evidence>
<evidence type="ECO:0000313" key="3">
    <source>
        <dbReference type="Proteomes" id="UP000033551"/>
    </source>
</evidence>